<evidence type="ECO:0000313" key="3">
    <source>
        <dbReference type="Proteomes" id="UP001465976"/>
    </source>
</evidence>
<name>A0ABR3G0L7_9AGAR</name>
<evidence type="ECO:0000313" key="2">
    <source>
        <dbReference type="EMBL" id="KAL0581341.1"/>
    </source>
</evidence>
<gene>
    <name evidence="2" type="ORF">V5O48_000717</name>
</gene>
<dbReference type="EMBL" id="JBAHYK010000012">
    <property type="protein sequence ID" value="KAL0581341.1"/>
    <property type="molecule type" value="Genomic_DNA"/>
</dbReference>
<accession>A0ABR3G0L7</accession>
<keyword evidence="3" id="KW-1185">Reference proteome</keyword>
<feature type="compositionally biased region" description="Basic and acidic residues" evidence="1">
    <location>
        <begin position="1"/>
        <end position="14"/>
    </location>
</feature>
<comment type="caution">
    <text evidence="2">The sequence shown here is derived from an EMBL/GenBank/DDBJ whole genome shotgun (WGS) entry which is preliminary data.</text>
</comment>
<organism evidence="2 3">
    <name type="scientific">Marasmius crinis-equi</name>
    <dbReference type="NCBI Taxonomy" id="585013"/>
    <lineage>
        <taxon>Eukaryota</taxon>
        <taxon>Fungi</taxon>
        <taxon>Dikarya</taxon>
        <taxon>Basidiomycota</taxon>
        <taxon>Agaricomycotina</taxon>
        <taxon>Agaricomycetes</taxon>
        <taxon>Agaricomycetidae</taxon>
        <taxon>Agaricales</taxon>
        <taxon>Marasmiineae</taxon>
        <taxon>Marasmiaceae</taxon>
        <taxon>Marasmius</taxon>
    </lineage>
</organism>
<feature type="compositionally biased region" description="Low complexity" evidence="1">
    <location>
        <begin position="15"/>
        <end position="27"/>
    </location>
</feature>
<protein>
    <submittedName>
        <fullName evidence="2">Uncharacterized protein</fullName>
    </submittedName>
</protein>
<reference evidence="2 3" key="1">
    <citation type="submission" date="2024-02" db="EMBL/GenBank/DDBJ databases">
        <title>A draft genome for the cacao thread blight pathogen Marasmius crinis-equi.</title>
        <authorList>
            <person name="Cohen S.P."/>
            <person name="Baruah I.K."/>
            <person name="Amoako-Attah I."/>
            <person name="Bukari Y."/>
            <person name="Meinhardt L.W."/>
            <person name="Bailey B.A."/>
        </authorList>
    </citation>
    <scope>NUCLEOTIDE SEQUENCE [LARGE SCALE GENOMIC DNA]</scope>
    <source>
        <strain evidence="2 3">GH-76</strain>
    </source>
</reference>
<proteinExistence type="predicted"/>
<sequence length="245" mass="27393">MASHLSDADTERTSGRTTPRVRPGTRGAVEDLNNHLIQLTSTLQASGAQYANIGQLGPSTAETLQGIEQLQDAVNGQTIKQRKSIDDTKDWVRHDLRNQIFSQLRNDLRGEIKVQVAKTVKDQVDAQIGNHIPIPLHKQLEESKEQLRKVKVMLVNSKARADHAHYDLETNLNVPLSAVQKESGEKSDIYPSDLLSLFAYDDQTVKQLVLDYGLKADENPVENMNRFLAHIGIKRRVEAVSRTGE</sequence>
<evidence type="ECO:0000256" key="1">
    <source>
        <dbReference type="SAM" id="MobiDB-lite"/>
    </source>
</evidence>
<feature type="region of interest" description="Disordered" evidence="1">
    <location>
        <begin position="1"/>
        <end position="27"/>
    </location>
</feature>
<dbReference type="Proteomes" id="UP001465976">
    <property type="component" value="Unassembled WGS sequence"/>
</dbReference>